<sequence>MRLKILISMLFILFHTQVLSNQNPNEDQINQNNNDDDNHFFGGEWYVSWGYNKDYWRPTDIHVVQKSLNNDFTVHDVHAVDYPQWDTGYSIFTPEITTPQWNLRIGRYIDAKRNYALEFSFDHTKFSSVIDQNAHITGTIGGQSVDMYHQLTTAYFRYDLHNGANHIMFNIVRRFSLAGEVNQDYSLNTVVKLGAGIMLPHADNSIFGNQNNNGGLAFGNWFGLTSGWWQLNGITTGVEAGLQFVFWKPFYLEFTFKEAIAKMFNVPVYQGVADHVLIMSELILSVGYTFNSR</sequence>
<evidence type="ECO:0000256" key="1">
    <source>
        <dbReference type="SAM" id="SignalP"/>
    </source>
</evidence>
<dbReference type="KEGG" id="sbf:JCM31447_20700"/>
<evidence type="ECO:0000313" key="2">
    <source>
        <dbReference type="EMBL" id="BBH53623.1"/>
    </source>
</evidence>
<feature type="signal peptide" evidence="1">
    <location>
        <begin position="1"/>
        <end position="20"/>
    </location>
</feature>
<accession>A0A4P2VK33</accession>
<name>A0A4P2VK33_FLUSA</name>
<keyword evidence="3" id="KW-1185">Reference proteome</keyword>
<organism evidence="2 3">
    <name type="scientific">Fluviispira sanaruensis</name>
    <dbReference type="NCBI Taxonomy" id="2493639"/>
    <lineage>
        <taxon>Bacteria</taxon>
        <taxon>Pseudomonadati</taxon>
        <taxon>Bdellovibrionota</taxon>
        <taxon>Oligoflexia</taxon>
        <taxon>Silvanigrellales</taxon>
        <taxon>Silvanigrellaceae</taxon>
        <taxon>Fluviispira</taxon>
    </lineage>
</organism>
<evidence type="ECO:0000313" key="3">
    <source>
        <dbReference type="Proteomes" id="UP000291236"/>
    </source>
</evidence>
<gene>
    <name evidence="2" type="ORF">JCM31447_20700</name>
</gene>
<reference evidence="2 3" key="1">
    <citation type="submission" date="2018-12" db="EMBL/GenBank/DDBJ databases">
        <title>Rubrispira sanarue gen. nov., sp., nov., a member of the order Silvanigrellales, isolated from a brackish lake in Hamamatsu Japan.</title>
        <authorList>
            <person name="Maejima Y."/>
            <person name="Iino T."/>
            <person name="Muraguchi Y."/>
            <person name="Fukuda K."/>
            <person name="Nojiri H."/>
            <person name="Ohkuma M."/>
            <person name="Moriuchi R."/>
            <person name="Dohra H."/>
            <person name="Kimbara K."/>
            <person name="Shintani M."/>
        </authorList>
    </citation>
    <scope>NUCLEOTIDE SEQUENCE [LARGE SCALE GENOMIC DNA]</scope>
    <source>
        <strain evidence="2 3">RF1110005</strain>
    </source>
</reference>
<keyword evidence="1" id="KW-0732">Signal</keyword>
<dbReference type="EMBL" id="AP019368">
    <property type="protein sequence ID" value="BBH53623.1"/>
    <property type="molecule type" value="Genomic_DNA"/>
</dbReference>
<dbReference type="AlphaFoldDB" id="A0A4P2VK33"/>
<protein>
    <recommendedName>
        <fullName evidence="4">Outer membrane protein beta-barrel domain-containing protein</fullName>
    </recommendedName>
</protein>
<feature type="chain" id="PRO_5020656312" description="Outer membrane protein beta-barrel domain-containing protein" evidence="1">
    <location>
        <begin position="21"/>
        <end position="293"/>
    </location>
</feature>
<dbReference type="OrthoDB" id="8887208at2"/>
<dbReference type="RefSeq" id="WP_130609854.1">
    <property type="nucleotide sequence ID" value="NZ_AP019368.1"/>
</dbReference>
<proteinExistence type="predicted"/>
<evidence type="ECO:0008006" key="4">
    <source>
        <dbReference type="Google" id="ProtNLM"/>
    </source>
</evidence>
<dbReference type="Proteomes" id="UP000291236">
    <property type="component" value="Chromosome"/>
</dbReference>